<evidence type="ECO:0000313" key="2">
    <source>
        <dbReference type="EMBL" id="KAL0908737.1"/>
    </source>
</evidence>
<dbReference type="Proteomes" id="UP001552299">
    <property type="component" value="Unassembled WGS sequence"/>
</dbReference>
<sequence length="154" mass="17838">MHLPSIHGSSHTSSSSIRVDHASSFRSEGYDSKAFNMQMREQLDGEIARMFFSAGLFFNLARNPYYKNAFTFACNNNFAGYVPLGYNAIDQNYWRGKEQILRHFLNGRKECGKKKVYMTEVRRLALPQSQIEPIYQGFKELEEKLLTPSSFQPY</sequence>
<proteinExistence type="predicted"/>
<keyword evidence="3" id="KW-1185">Reference proteome</keyword>
<gene>
    <name evidence="2" type="ORF">M5K25_023245</name>
</gene>
<accession>A0ABD0UED2</accession>
<name>A0ABD0UED2_DENTH</name>
<protein>
    <submittedName>
        <fullName evidence="2">Uncharacterized protein</fullName>
    </submittedName>
</protein>
<dbReference type="EMBL" id="JANQDX010000017">
    <property type="protein sequence ID" value="KAL0908737.1"/>
    <property type="molecule type" value="Genomic_DNA"/>
</dbReference>
<evidence type="ECO:0000313" key="3">
    <source>
        <dbReference type="Proteomes" id="UP001552299"/>
    </source>
</evidence>
<evidence type="ECO:0000256" key="1">
    <source>
        <dbReference type="SAM" id="MobiDB-lite"/>
    </source>
</evidence>
<comment type="caution">
    <text evidence="2">The sequence shown here is derived from an EMBL/GenBank/DDBJ whole genome shotgun (WGS) entry which is preliminary data.</text>
</comment>
<reference evidence="2 3" key="1">
    <citation type="journal article" date="2024" name="Plant Biotechnol. J.">
        <title>Dendrobium thyrsiflorum genome and its molecular insights into genes involved in important horticultural traits.</title>
        <authorList>
            <person name="Chen B."/>
            <person name="Wang J.Y."/>
            <person name="Zheng P.J."/>
            <person name="Li K.L."/>
            <person name="Liang Y.M."/>
            <person name="Chen X.F."/>
            <person name="Zhang C."/>
            <person name="Zhao X."/>
            <person name="He X."/>
            <person name="Zhang G.Q."/>
            <person name="Liu Z.J."/>
            <person name="Xu Q."/>
        </authorList>
    </citation>
    <scope>NUCLEOTIDE SEQUENCE [LARGE SCALE GENOMIC DNA]</scope>
    <source>
        <strain evidence="2">GZMU011</strain>
    </source>
</reference>
<organism evidence="2 3">
    <name type="scientific">Dendrobium thyrsiflorum</name>
    <name type="common">Pinecone-like raceme dendrobium</name>
    <name type="synonym">Orchid</name>
    <dbReference type="NCBI Taxonomy" id="117978"/>
    <lineage>
        <taxon>Eukaryota</taxon>
        <taxon>Viridiplantae</taxon>
        <taxon>Streptophyta</taxon>
        <taxon>Embryophyta</taxon>
        <taxon>Tracheophyta</taxon>
        <taxon>Spermatophyta</taxon>
        <taxon>Magnoliopsida</taxon>
        <taxon>Liliopsida</taxon>
        <taxon>Asparagales</taxon>
        <taxon>Orchidaceae</taxon>
        <taxon>Epidendroideae</taxon>
        <taxon>Malaxideae</taxon>
        <taxon>Dendrobiinae</taxon>
        <taxon>Dendrobium</taxon>
    </lineage>
</organism>
<feature type="region of interest" description="Disordered" evidence="1">
    <location>
        <begin position="1"/>
        <end position="20"/>
    </location>
</feature>
<dbReference type="AlphaFoldDB" id="A0ABD0UED2"/>
<feature type="compositionally biased region" description="Low complexity" evidence="1">
    <location>
        <begin position="1"/>
        <end position="17"/>
    </location>
</feature>